<dbReference type="PANTHER" id="PTHR30477">
    <property type="entry name" value="ABC-TRANSPORTER METAL-BINDING PROTEIN"/>
    <property type="match status" value="1"/>
</dbReference>
<evidence type="ECO:0000256" key="12">
    <source>
        <dbReference type="ARBA" id="ARBA00040080"/>
    </source>
</evidence>
<name>A0ABX1T3M9_PELUQ</name>
<protein>
    <recommendedName>
        <fullName evidence="12">High-affinity zinc uptake system membrane protein ZnuB</fullName>
    </recommendedName>
</protein>
<keyword evidence="9 14" id="KW-1133">Transmembrane helix</keyword>
<reference evidence="15 16" key="1">
    <citation type="submission" date="2019-07" db="EMBL/GenBank/DDBJ databases">
        <title>SAR11 Genome Evolution.</title>
        <authorList>
            <person name="Giovannoni S."/>
        </authorList>
    </citation>
    <scope>NUCLEOTIDE SEQUENCE [LARGE SCALE GENOMIC DNA]</scope>
    <source>
        <strain evidence="15 16">HTCC9565</strain>
    </source>
</reference>
<gene>
    <name evidence="15" type="ORF">VP91_00012080</name>
</gene>
<accession>A0ABX1T3M9</accession>
<dbReference type="Proteomes" id="UP001166004">
    <property type="component" value="Unassembled WGS sequence"/>
</dbReference>
<keyword evidence="16" id="KW-1185">Reference proteome</keyword>
<feature type="transmembrane region" description="Helical" evidence="14">
    <location>
        <begin position="120"/>
        <end position="146"/>
    </location>
</feature>
<keyword evidence="11 14" id="KW-0472">Membrane</keyword>
<sequence length="267" mass="28587">MFDDFFIRALVAGIGIALVAGPLGCFVVWRRLSYFGDTLSHSALLGVTMAYTFDLNIALSVFLISSVIALILIQLQKKTNLPGDALLGLLAHSSLAVGLVVIGFLTFIRFDIMGLLFGDILAVTTNDIFVVWGGGAVILIILKLIWKPLFASTVNYELAEAEGLNPDRSKAIFTILLAAVIAISIKMVGLLLITGMLIIPAAMARNMSDSPQKMVIYSVIGGLLSVILGLFSSLEFNTSSGPSIIVASLILFILSLLNIKQSIKLKN</sequence>
<evidence type="ECO:0000256" key="1">
    <source>
        <dbReference type="ARBA" id="ARBA00002313"/>
    </source>
</evidence>
<evidence type="ECO:0000256" key="3">
    <source>
        <dbReference type="ARBA" id="ARBA00008034"/>
    </source>
</evidence>
<dbReference type="EMBL" id="LANA01000002">
    <property type="protein sequence ID" value="NMN68049.1"/>
    <property type="molecule type" value="Genomic_DNA"/>
</dbReference>
<keyword evidence="4 13" id="KW-0813">Transport</keyword>
<comment type="subcellular location">
    <subcellularLocation>
        <location evidence="2 13">Cell membrane</location>
        <topology evidence="2 13">Multi-pass membrane protein</topology>
    </subcellularLocation>
</comment>
<keyword evidence="10" id="KW-0406">Ion transport</keyword>
<feature type="transmembrane region" description="Helical" evidence="14">
    <location>
        <begin position="6"/>
        <end position="29"/>
    </location>
</feature>
<keyword evidence="6 13" id="KW-0812">Transmembrane</keyword>
<dbReference type="CDD" id="cd06550">
    <property type="entry name" value="TM_ABC_iron-siderophores_like"/>
    <property type="match status" value="1"/>
</dbReference>
<evidence type="ECO:0000256" key="4">
    <source>
        <dbReference type="ARBA" id="ARBA00022448"/>
    </source>
</evidence>
<feature type="transmembrane region" description="Helical" evidence="14">
    <location>
        <begin position="214"/>
        <end position="234"/>
    </location>
</feature>
<dbReference type="PANTHER" id="PTHR30477:SF23">
    <property type="entry name" value="HIGH-AFFINITY ZINC UPTAKE SYSTEM MEMBRANE PROTEIN ZNUB"/>
    <property type="match status" value="1"/>
</dbReference>
<evidence type="ECO:0000256" key="7">
    <source>
        <dbReference type="ARBA" id="ARBA00022833"/>
    </source>
</evidence>
<comment type="function">
    <text evidence="1">Involved in the high-affinity zinc uptake transport system.</text>
</comment>
<dbReference type="Gene3D" id="1.10.3470.10">
    <property type="entry name" value="ABC transporter involved in vitamin B12 uptake, BtuC"/>
    <property type="match status" value="1"/>
</dbReference>
<evidence type="ECO:0000256" key="5">
    <source>
        <dbReference type="ARBA" id="ARBA00022475"/>
    </source>
</evidence>
<feature type="transmembrane region" description="Helical" evidence="14">
    <location>
        <begin position="171"/>
        <end position="202"/>
    </location>
</feature>
<evidence type="ECO:0000256" key="11">
    <source>
        <dbReference type="ARBA" id="ARBA00023136"/>
    </source>
</evidence>
<evidence type="ECO:0000313" key="16">
    <source>
        <dbReference type="Proteomes" id="UP001166004"/>
    </source>
</evidence>
<evidence type="ECO:0000256" key="2">
    <source>
        <dbReference type="ARBA" id="ARBA00004651"/>
    </source>
</evidence>
<evidence type="ECO:0000256" key="9">
    <source>
        <dbReference type="ARBA" id="ARBA00022989"/>
    </source>
</evidence>
<keyword evidence="8" id="KW-0864">Zinc transport</keyword>
<organism evidence="15 16">
    <name type="scientific">Pelagibacter ubique</name>
    <dbReference type="NCBI Taxonomy" id="198252"/>
    <lineage>
        <taxon>Bacteria</taxon>
        <taxon>Pseudomonadati</taxon>
        <taxon>Pseudomonadota</taxon>
        <taxon>Alphaproteobacteria</taxon>
        <taxon>Candidatus Pelagibacterales</taxon>
        <taxon>Candidatus Pelagibacteraceae</taxon>
        <taxon>Candidatus Pelagibacter</taxon>
    </lineage>
</organism>
<evidence type="ECO:0000256" key="6">
    <source>
        <dbReference type="ARBA" id="ARBA00022692"/>
    </source>
</evidence>
<dbReference type="SUPFAM" id="SSF81345">
    <property type="entry name" value="ABC transporter involved in vitamin B12 uptake, BtuC"/>
    <property type="match status" value="1"/>
</dbReference>
<dbReference type="Pfam" id="PF00950">
    <property type="entry name" value="ABC-3"/>
    <property type="match status" value="1"/>
</dbReference>
<comment type="similarity">
    <text evidence="3 13">Belongs to the ABC-3 integral membrane protein family.</text>
</comment>
<proteinExistence type="inferred from homology"/>
<comment type="caution">
    <text evidence="15">The sequence shown here is derived from an EMBL/GenBank/DDBJ whole genome shotgun (WGS) entry which is preliminary data.</text>
</comment>
<evidence type="ECO:0000256" key="8">
    <source>
        <dbReference type="ARBA" id="ARBA00022906"/>
    </source>
</evidence>
<evidence type="ECO:0000256" key="14">
    <source>
        <dbReference type="SAM" id="Phobius"/>
    </source>
</evidence>
<dbReference type="RefSeq" id="WP_169036547.1">
    <property type="nucleotide sequence ID" value="NZ_LANA01000002.1"/>
</dbReference>
<feature type="transmembrane region" description="Helical" evidence="14">
    <location>
        <begin position="85"/>
        <end position="108"/>
    </location>
</feature>
<dbReference type="InterPro" id="IPR001626">
    <property type="entry name" value="ABC_TroCD"/>
</dbReference>
<evidence type="ECO:0000313" key="15">
    <source>
        <dbReference type="EMBL" id="NMN68049.1"/>
    </source>
</evidence>
<evidence type="ECO:0000256" key="13">
    <source>
        <dbReference type="RuleBase" id="RU003943"/>
    </source>
</evidence>
<feature type="transmembrane region" description="Helical" evidence="14">
    <location>
        <begin position="240"/>
        <end position="259"/>
    </location>
</feature>
<feature type="transmembrane region" description="Helical" evidence="14">
    <location>
        <begin position="50"/>
        <end position="73"/>
    </location>
</feature>
<dbReference type="InterPro" id="IPR037294">
    <property type="entry name" value="ABC_BtuC-like"/>
</dbReference>
<keyword evidence="7" id="KW-0862">Zinc</keyword>
<keyword evidence="5" id="KW-1003">Cell membrane</keyword>
<evidence type="ECO:0000256" key="10">
    <source>
        <dbReference type="ARBA" id="ARBA00023065"/>
    </source>
</evidence>